<keyword evidence="9 13" id="KW-0560">Oxidoreductase</keyword>
<keyword evidence="11 13" id="KW-0503">Monooxygenase</keyword>
<dbReference type="InterPro" id="IPR002401">
    <property type="entry name" value="Cyt_P450_E_grp-I"/>
</dbReference>
<keyword evidence="10 13" id="KW-0408">Iron</keyword>
<dbReference type="EMBL" id="JBANRG010000005">
    <property type="protein sequence ID" value="KAK7466282.1"/>
    <property type="molecule type" value="Genomic_DNA"/>
</dbReference>
<evidence type="ECO:0000256" key="7">
    <source>
        <dbReference type="ARBA" id="ARBA00022723"/>
    </source>
</evidence>
<evidence type="ECO:0000256" key="13">
    <source>
        <dbReference type="RuleBase" id="RU000461"/>
    </source>
</evidence>
<evidence type="ECO:0000256" key="6">
    <source>
        <dbReference type="ARBA" id="ARBA00022692"/>
    </source>
</evidence>
<comment type="caution">
    <text evidence="14">The sequence shown here is derived from an EMBL/GenBank/DDBJ whole genome shotgun (WGS) entry which is preliminary data.</text>
</comment>
<comment type="pathway">
    <text evidence="3">Secondary metabolite biosynthesis; terpenoid biosynthesis.</text>
</comment>
<dbReference type="Pfam" id="PF00067">
    <property type="entry name" value="p450"/>
    <property type="match status" value="1"/>
</dbReference>
<dbReference type="InterPro" id="IPR036396">
    <property type="entry name" value="Cyt_P450_sf"/>
</dbReference>
<name>A0ABR1JUQ9_9AGAR</name>
<dbReference type="PRINTS" id="PR00463">
    <property type="entry name" value="EP450I"/>
</dbReference>
<evidence type="ECO:0000256" key="11">
    <source>
        <dbReference type="ARBA" id="ARBA00023033"/>
    </source>
</evidence>
<evidence type="ECO:0000313" key="15">
    <source>
        <dbReference type="Proteomes" id="UP001498398"/>
    </source>
</evidence>
<dbReference type="PANTHER" id="PTHR24305">
    <property type="entry name" value="CYTOCHROME P450"/>
    <property type="match status" value="1"/>
</dbReference>
<keyword evidence="6" id="KW-0812">Transmembrane</keyword>
<sequence>MSRTALELVGQAGLGYSFDTLADEAEAHPYTNILKEMMPTAARTRIIRTYVLPIVLQTGVPDLWRWILGILPWKDGHHIRDMSDYMWNLSKEIYEGKQKALAEGDEVVAKQVGKGKDILSILMRLNQHANDEDRLDVDEVLGQMSTLIFAAMDTTSGALTRILHLLATHPEAQDKLRQEVLNAQQNGQDLDYDTLTSLPYLDAICRETLRLYPPISHIVRHANQDTILPLSSPIIGLDGTNITEIHLRKNTTVLVSVLNSNRNSALWGSDAGEWKPERWLSPLPDALIEAHLPGIYSHMMTFNAGGRSCIGFKFSQLEMKAVLSMLVAKFRFCPTKREIFWQMNDIVNPVVEGDDNPRLPLLISAV</sequence>
<evidence type="ECO:0000256" key="5">
    <source>
        <dbReference type="ARBA" id="ARBA00022617"/>
    </source>
</evidence>
<evidence type="ECO:0000256" key="9">
    <source>
        <dbReference type="ARBA" id="ARBA00023002"/>
    </source>
</evidence>
<dbReference type="InterPro" id="IPR001128">
    <property type="entry name" value="Cyt_P450"/>
</dbReference>
<evidence type="ECO:0000256" key="10">
    <source>
        <dbReference type="ARBA" id="ARBA00023004"/>
    </source>
</evidence>
<evidence type="ECO:0000256" key="3">
    <source>
        <dbReference type="ARBA" id="ARBA00004721"/>
    </source>
</evidence>
<dbReference type="PROSITE" id="PS00086">
    <property type="entry name" value="CYTOCHROME_P450"/>
    <property type="match status" value="1"/>
</dbReference>
<accession>A0ABR1JUQ9</accession>
<keyword evidence="12" id="KW-0472">Membrane</keyword>
<organism evidence="14 15">
    <name type="scientific">Marasmiellus scandens</name>
    <dbReference type="NCBI Taxonomy" id="2682957"/>
    <lineage>
        <taxon>Eukaryota</taxon>
        <taxon>Fungi</taxon>
        <taxon>Dikarya</taxon>
        <taxon>Basidiomycota</taxon>
        <taxon>Agaricomycotina</taxon>
        <taxon>Agaricomycetes</taxon>
        <taxon>Agaricomycetidae</taxon>
        <taxon>Agaricales</taxon>
        <taxon>Marasmiineae</taxon>
        <taxon>Omphalotaceae</taxon>
        <taxon>Marasmiellus</taxon>
    </lineage>
</organism>
<evidence type="ECO:0000256" key="4">
    <source>
        <dbReference type="ARBA" id="ARBA00010617"/>
    </source>
</evidence>
<keyword evidence="8" id="KW-1133">Transmembrane helix</keyword>
<evidence type="ECO:0008006" key="16">
    <source>
        <dbReference type="Google" id="ProtNLM"/>
    </source>
</evidence>
<keyword evidence="5 13" id="KW-0349">Heme</keyword>
<dbReference type="Proteomes" id="UP001498398">
    <property type="component" value="Unassembled WGS sequence"/>
</dbReference>
<evidence type="ECO:0000313" key="14">
    <source>
        <dbReference type="EMBL" id="KAK7466282.1"/>
    </source>
</evidence>
<keyword evidence="15" id="KW-1185">Reference proteome</keyword>
<evidence type="ECO:0000256" key="12">
    <source>
        <dbReference type="ARBA" id="ARBA00023136"/>
    </source>
</evidence>
<evidence type="ECO:0000256" key="1">
    <source>
        <dbReference type="ARBA" id="ARBA00001971"/>
    </source>
</evidence>
<keyword evidence="7 13" id="KW-0479">Metal-binding</keyword>
<dbReference type="PRINTS" id="PR00385">
    <property type="entry name" value="P450"/>
</dbReference>
<evidence type="ECO:0000256" key="2">
    <source>
        <dbReference type="ARBA" id="ARBA00004370"/>
    </source>
</evidence>
<gene>
    <name evidence="14" type="ORF">VKT23_005010</name>
</gene>
<protein>
    <recommendedName>
        <fullName evidence="16">Cytochrome P450</fullName>
    </recommendedName>
</protein>
<dbReference type="SUPFAM" id="SSF48264">
    <property type="entry name" value="Cytochrome P450"/>
    <property type="match status" value="1"/>
</dbReference>
<evidence type="ECO:0000256" key="8">
    <source>
        <dbReference type="ARBA" id="ARBA00022989"/>
    </source>
</evidence>
<reference evidence="14 15" key="1">
    <citation type="submission" date="2024-01" db="EMBL/GenBank/DDBJ databases">
        <title>A draft genome for the cacao thread blight pathogen Marasmiellus scandens.</title>
        <authorList>
            <person name="Baruah I.K."/>
            <person name="Leung J."/>
            <person name="Bukari Y."/>
            <person name="Amoako-Attah I."/>
            <person name="Meinhardt L.W."/>
            <person name="Bailey B.A."/>
            <person name="Cohen S.P."/>
        </authorList>
    </citation>
    <scope>NUCLEOTIDE SEQUENCE [LARGE SCALE GENOMIC DNA]</scope>
    <source>
        <strain evidence="14 15">GH-19</strain>
    </source>
</reference>
<dbReference type="Gene3D" id="1.10.630.10">
    <property type="entry name" value="Cytochrome P450"/>
    <property type="match status" value="1"/>
</dbReference>
<proteinExistence type="inferred from homology"/>
<comment type="subcellular location">
    <subcellularLocation>
        <location evidence="2">Membrane</location>
    </subcellularLocation>
</comment>
<dbReference type="InterPro" id="IPR017972">
    <property type="entry name" value="Cyt_P450_CS"/>
</dbReference>
<comment type="cofactor">
    <cofactor evidence="1">
        <name>heme</name>
        <dbReference type="ChEBI" id="CHEBI:30413"/>
    </cofactor>
</comment>
<comment type="similarity">
    <text evidence="4 13">Belongs to the cytochrome P450 family.</text>
</comment>
<dbReference type="PANTHER" id="PTHR24305:SF166">
    <property type="entry name" value="CYTOCHROME P450 12A4, MITOCHONDRIAL-RELATED"/>
    <property type="match status" value="1"/>
</dbReference>
<dbReference type="InterPro" id="IPR050121">
    <property type="entry name" value="Cytochrome_P450_monoxygenase"/>
</dbReference>